<dbReference type="AlphaFoldDB" id="A0AA36IAN8"/>
<evidence type="ECO:0000313" key="3">
    <source>
        <dbReference type="Proteomes" id="UP001178507"/>
    </source>
</evidence>
<proteinExistence type="predicted"/>
<dbReference type="SUPFAM" id="SSF57997">
    <property type="entry name" value="Tropomyosin"/>
    <property type="match status" value="1"/>
</dbReference>
<protein>
    <submittedName>
        <fullName evidence="2">Uncharacterized protein</fullName>
    </submittedName>
</protein>
<dbReference type="EMBL" id="CAUJNA010001080">
    <property type="protein sequence ID" value="CAJ1384095.1"/>
    <property type="molecule type" value="Genomic_DNA"/>
</dbReference>
<dbReference type="Proteomes" id="UP001178507">
    <property type="component" value="Unassembled WGS sequence"/>
</dbReference>
<reference evidence="2" key="1">
    <citation type="submission" date="2023-08" db="EMBL/GenBank/DDBJ databases">
        <authorList>
            <person name="Chen Y."/>
            <person name="Shah S."/>
            <person name="Dougan E. K."/>
            <person name="Thang M."/>
            <person name="Chan C."/>
        </authorList>
    </citation>
    <scope>NUCLEOTIDE SEQUENCE</scope>
</reference>
<feature type="region of interest" description="Disordered" evidence="1">
    <location>
        <begin position="264"/>
        <end position="293"/>
    </location>
</feature>
<accession>A0AA36IAN8</accession>
<sequence>MAMAVMRARIKSQGACLSLGMRWRCSLQWPSTESLSAAHEFSRGVPGRKDRNGAPASSQRWLHAGVALRARAAREDNNAEDRLHLEEVVAEAKRVVDNGTLKDMQVVMRRVQLVDPAGKWKVWVNKPELEKQLRKFVAEAKAAKTALEEDLLLVRQQRKTGQRQVESAQRQVESAQRQVESAQRQVESAQRQVESAQRQVESAQEQEAMAVRRLARAATVLETAEDSGNATKVQEAKKEVQEAKKEVQEAKKEVQEAKKEVQEAERKVQEAKKEEAKASGRTKESEAEPPDSINPTIADVLTLLRARFWRQARSSWCEKLLAKKLKFGAADQLLATVGATWDYCGKEVLRESMQIPIQKLHEQKGKNSDKQLHPLFIAFAGPGQGKSRLLTEFPGLVEQCLQNVSERQKLKFSKQTTSFMISCENGLSSGDWATEELNARRFVACRMLWQLRNANKEAFREVGAPTDFAEFRIQCPADLTPSPVLKSVLRDELNHSTVVIGVDGMQGLPGFTERSDAAGKDLPFYQVMQEVCRLINQIEGPFVVACVAALQNVKSGLAGSPQARVFLELPRVTAVTRNKQPVLPGHRLKDLLVEDMGGHGRALECLLEALMEMPNAAATALVGAVMRQLRQKYPDATQIEPGADLKELLRAALSGRWILSGEMVGNLDPEKVELIRVKFKDGDSSQYRIDLPYIWLYLMLSLSKFSDDLQPWNLMDYRLFESEPTWQQWEEFNARFRVLRASAFEDGQLVDIADLHRGAVIQPDSLKSTKVINRHLQFAKSRKQLLSRSSCCGNPKARTNLLKGLGMHQCVGVLVVNAAGAPAADAFLMLEEVRAEGNNHTISECLQCKKGNSPFIVENERDKACDTADILVLLLTRTETVPQTGGQRLIFVSEAQYQEYFGFYAGRAFYQTRAAKP</sequence>
<keyword evidence="3" id="KW-1185">Reference proteome</keyword>
<comment type="caution">
    <text evidence="2">The sequence shown here is derived from an EMBL/GenBank/DDBJ whole genome shotgun (WGS) entry which is preliminary data.</text>
</comment>
<gene>
    <name evidence="2" type="ORF">EVOR1521_LOCUS11023</name>
</gene>
<organism evidence="2 3">
    <name type="scientific">Effrenium voratum</name>
    <dbReference type="NCBI Taxonomy" id="2562239"/>
    <lineage>
        <taxon>Eukaryota</taxon>
        <taxon>Sar</taxon>
        <taxon>Alveolata</taxon>
        <taxon>Dinophyceae</taxon>
        <taxon>Suessiales</taxon>
        <taxon>Symbiodiniaceae</taxon>
        <taxon>Effrenium</taxon>
    </lineage>
</organism>
<name>A0AA36IAN8_9DINO</name>
<feature type="compositionally biased region" description="Basic and acidic residues" evidence="1">
    <location>
        <begin position="264"/>
        <end position="286"/>
    </location>
</feature>
<dbReference type="Gene3D" id="1.10.287.620">
    <property type="entry name" value="Helix Hairpins"/>
    <property type="match status" value="1"/>
</dbReference>
<evidence type="ECO:0000256" key="1">
    <source>
        <dbReference type="SAM" id="MobiDB-lite"/>
    </source>
</evidence>
<evidence type="ECO:0000313" key="2">
    <source>
        <dbReference type="EMBL" id="CAJ1384095.1"/>
    </source>
</evidence>
<feature type="region of interest" description="Disordered" evidence="1">
    <location>
        <begin position="38"/>
        <end position="57"/>
    </location>
</feature>